<keyword evidence="2" id="KW-1185">Reference proteome</keyword>
<sequence length="123" mass="14051">MPLELLQPLGYTPFGHKHIRRDVSHPFGDAVVDGIDFYVDKWDDHYYGDLARRLHGYKYNDKPAATGSKRAVRRCVRLTATPRCPYPADHQLPAGLFGRIHVRFYGDEDWCSYKTGGVDGIVE</sequence>
<dbReference type="PANTHER" id="PTHR45708:SF4">
    <property type="entry name" value="XYLANASE INHIBITOR PROTEIN 1"/>
    <property type="match status" value="1"/>
</dbReference>
<dbReference type="Gene3D" id="3.20.20.80">
    <property type="entry name" value="Glycosidases"/>
    <property type="match status" value="1"/>
</dbReference>
<dbReference type="AlphaFoldDB" id="A0AAQ3SHE4"/>
<evidence type="ECO:0000313" key="1">
    <source>
        <dbReference type="EMBL" id="WVZ49005.1"/>
    </source>
</evidence>
<gene>
    <name evidence="1" type="ORF">U9M48_000390</name>
</gene>
<organism evidence="1 2">
    <name type="scientific">Paspalum notatum var. saurae</name>
    <dbReference type="NCBI Taxonomy" id="547442"/>
    <lineage>
        <taxon>Eukaryota</taxon>
        <taxon>Viridiplantae</taxon>
        <taxon>Streptophyta</taxon>
        <taxon>Embryophyta</taxon>
        <taxon>Tracheophyta</taxon>
        <taxon>Spermatophyta</taxon>
        <taxon>Magnoliopsida</taxon>
        <taxon>Liliopsida</taxon>
        <taxon>Poales</taxon>
        <taxon>Poaceae</taxon>
        <taxon>PACMAD clade</taxon>
        <taxon>Panicoideae</taxon>
        <taxon>Andropogonodae</taxon>
        <taxon>Paspaleae</taxon>
        <taxon>Paspalinae</taxon>
        <taxon>Paspalum</taxon>
    </lineage>
</organism>
<dbReference type="EMBL" id="CP144745">
    <property type="protein sequence ID" value="WVZ49005.1"/>
    <property type="molecule type" value="Genomic_DNA"/>
</dbReference>
<dbReference type="InterPro" id="IPR017853">
    <property type="entry name" value="GH"/>
</dbReference>
<proteinExistence type="predicted"/>
<accession>A0AAQ3SHE4</accession>
<evidence type="ECO:0000313" key="2">
    <source>
        <dbReference type="Proteomes" id="UP001341281"/>
    </source>
</evidence>
<protein>
    <submittedName>
        <fullName evidence="1">Uncharacterized protein</fullName>
    </submittedName>
</protein>
<dbReference type="GO" id="GO:0004568">
    <property type="term" value="F:chitinase activity"/>
    <property type="evidence" value="ECO:0007669"/>
    <property type="project" value="TreeGrafter"/>
</dbReference>
<dbReference type="Proteomes" id="UP001341281">
    <property type="component" value="Chromosome 01"/>
</dbReference>
<dbReference type="SUPFAM" id="SSF51445">
    <property type="entry name" value="(Trans)glycosidases"/>
    <property type="match status" value="1"/>
</dbReference>
<dbReference type="InterPro" id="IPR050542">
    <property type="entry name" value="Glycosyl_Hydrlase18_Chitinase"/>
</dbReference>
<dbReference type="GO" id="GO:0005576">
    <property type="term" value="C:extracellular region"/>
    <property type="evidence" value="ECO:0007669"/>
    <property type="project" value="TreeGrafter"/>
</dbReference>
<reference evidence="1 2" key="1">
    <citation type="submission" date="2024-02" db="EMBL/GenBank/DDBJ databases">
        <title>High-quality chromosome-scale genome assembly of Pensacola bahiagrass (Paspalum notatum Flugge var. saurae).</title>
        <authorList>
            <person name="Vega J.M."/>
            <person name="Podio M."/>
            <person name="Orjuela J."/>
            <person name="Siena L.A."/>
            <person name="Pessino S.C."/>
            <person name="Combes M.C."/>
            <person name="Mariac C."/>
            <person name="Albertini E."/>
            <person name="Pupilli F."/>
            <person name="Ortiz J.P.A."/>
            <person name="Leblanc O."/>
        </authorList>
    </citation>
    <scope>NUCLEOTIDE SEQUENCE [LARGE SCALE GENOMIC DNA]</scope>
    <source>
        <strain evidence="1">R1</strain>
        <tissue evidence="1">Leaf</tissue>
    </source>
</reference>
<name>A0AAQ3SHE4_PASNO</name>
<dbReference type="PANTHER" id="PTHR45708">
    <property type="entry name" value="ENDOCHITINASE"/>
    <property type="match status" value="1"/>
</dbReference>